<dbReference type="PANTHER" id="PTHR36510">
    <property type="entry name" value="GLUTAMATE--CYSTEINE LIGASE 2-RELATED"/>
    <property type="match status" value="1"/>
</dbReference>
<dbReference type="GO" id="GO:0004357">
    <property type="term" value="F:glutamate-cysteine ligase activity"/>
    <property type="evidence" value="ECO:0007669"/>
    <property type="project" value="UniProtKB-EC"/>
</dbReference>
<dbReference type="InterPro" id="IPR014746">
    <property type="entry name" value="Gln_synth/guanido_kin_cat_dom"/>
</dbReference>
<evidence type="ECO:0000313" key="4">
    <source>
        <dbReference type="Proteomes" id="UP000253508"/>
    </source>
</evidence>
<name>A0A367Y2U1_9MICO</name>
<sequence length="198" mass="21161">MVSSWPEASIETSTTAPLSRPPGQSDAMCGNGPMRTLGVEEELLLVDESGRPAAVAPEILEWQSGWERPVLEQELQQEMLEIVTPPCETIDEIADAIARGRIRADIAARGAGARAAAFASSPVPVTPHVSPATRIETIVEEYGRPVSQALVCGMHVHVAIDSPEEGVAVLDRIRAWLPTLLALSSNSPFWRGADSGHP</sequence>
<dbReference type="Pfam" id="PF04107">
    <property type="entry name" value="GCS2"/>
    <property type="match status" value="1"/>
</dbReference>
<gene>
    <name evidence="3" type="ORF">DTO57_08460</name>
</gene>
<dbReference type="AlphaFoldDB" id="A0A367Y2U1"/>
<keyword evidence="4" id="KW-1185">Reference proteome</keyword>
<comment type="caution">
    <text evidence="3">The sequence shown here is derived from an EMBL/GenBank/DDBJ whole genome shotgun (WGS) entry which is preliminary data.</text>
</comment>
<accession>A0A367Y2U1</accession>
<proteinExistence type="predicted"/>
<dbReference type="PANTHER" id="PTHR36510:SF1">
    <property type="entry name" value="GLUTAMATE--CYSTEINE LIGASE 2-RELATED"/>
    <property type="match status" value="1"/>
</dbReference>
<evidence type="ECO:0000256" key="2">
    <source>
        <dbReference type="SAM" id="MobiDB-lite"/>
    </source>
</evidence>
<organism evidence="3 4">
    <name type="scientific">Microbacterium sorbitolivorans</name>
    <dbReference type="NCBI Taxonomy" id="1867410"/>
    <lineage>
        <taxon>Bacteria</taxon>
        <taxon>Bacillati</taxon>
        <taxon>Actinomycetota</taxon>
        <taxon>Actinomycetes</taxon>
        <taxon>Micrococcales</taxon>
        <taxon>Microbacteriaceae</taxon>
        <taxon>Microbacterium</taxon>
    </lineage>
</organism>
<dbReference type="Proteomes" id="UP000253508">
    <property type="component" value="Unassembled WGS sequence"/>
</dbReference>
<feature type="region of interest" description="Disordered" evidence="2">
    <location>
        <begin position="1"/>
        <end position="34"/>
    </location>
</feature>
<dbReference type="GO" id="GO:0042398">
    <property type="term" value="P:modified amino acid biosynthetic process"/>
    <property type="evidence" value="ECO:0007669"/>
    <property type="project" value="InterPro"/>
</dbReference>
<evidence type="ECO:0000256" key="1">
    <source>
        <dbReference type="ARBA" id="ARBA00048819"/>
    </source>
</evidence>
<dbReference type="SUPFAM" id="SSF55931">
    <property type="entry name" value="Glutamine synthetase/guanido kinase"/>
    <property type="match status" value="1"/>
</dbReference>
<reference evidence="3 4" key="1">
    <citation type="submission" date="2018-07" db="EMBL/GenBank/DDBJ databases">
        <title>Microbacterium endoborsara sp. nov., a novel actinobacterium isolated from Borszczowia aralocaspica.</title>
        <authorList>
            <person name="An D."/>
        </authorList>
    </citation>
    <scope>NUCLEOTIDE SEQUENCE [LARGE SCALE GENOMIC DNA]</scope>
    <source>
        <strain evidence="3 4">C1.15228</strain>
    </source>
</reference>
<dbReference type="OrthoDB" id="9769628at2"/>
<evidence type="ECO:0000313" key="3">
    <source>
        <dbReference type="EMBL" id="RCK60147.1"/>
    </source>
</evidence>
<dbReference type="InterPro" id="IPR006336">
    <property type="entry name" value="GCS2"/>
</dbReference>
<dbReference type="InterPro" id="IPR050141">
    <property type="entry name" value="GCL_type2/YbdK_subfam"/>
</dbReference>
<comment type="catalytic activity">
    <reaction evidence="1">
        <text>L-cysteine + L-glutamate + ATP = gamma-L-glutamyl-L-cysteine + ADP + phosphate + H(+)</text>
        <dbReference type="Rhea" id="RHEA:13285"/>
        <dbReference type="ChEBI" id="CHEBI:15378"/>
        <dbReference type="ChEBI" id="CHEBI:29985"/>
        <dbReference type="ChEBI" id="CHEBI:30616"/>
        <dbReference type="ChEBI" id="CHEBI:35235"/>
        <dbReference type="ChEBI" id="CHEBI:43474"/>
        <dbReference type="ChEBI" id="CHEBI:58173"/>
        <dbReference type="ChEBI" id="CHEBI:456216"/>
        <dbReference type="EC" id="6.3.2.2"/>
    </reaction>
</comment>
<dbReference type="EMBL" id="QORO01000002">
    <property type="protein sequence ID" value="RCK60147.1"/>
    <property type="molecule type" value="Genomic_DNA"/>
</dbReference>
<protein>
    <recommendedName>
        <fullName evidence="5">Carboxylate--amine ligase</fullName>
    </recommendedName>
</protein>
<dbReference type="Gene3D" id="3.30.590.20">
    <property type="match status" value="1"/>
</dbReference>
<evidence type="ECO:0008006" key="5">
    <source>
        <dbReference type="Google" id="ProtNLM"/>
    </source>
</evidence>